<dbReference type="GO" id="GO:0003677">
    <property type="term" value="F:DNA binding"/>
    <property type="evidence" value="ECO:0007669"/>
    <property type="project" value="UniProtKB-UniRule"/>
</dbReference>
<organism evidence="9 10">
    <name type="scientific">Campylobacter hyointestinalis subsp. hyointestinalis</name>
    <dbReference type="NCBI Taxonomy" id="91352"/>
    <lineage>
        <taxon>Bacteria</taxon>
        <taxon>Pseudomonadati</taxon>
        <taxon>Campylobacterota</taxon>
        <taxon>Epsilonproteobacteria</taxon>
        <taxon>Campylobacterales</taxon>
        <taxon>Campylobacteraceae</taxon>
        <taxon>Campylobacter</taxon>
    </lineage>
</organism>
<dbReference type="InterPro" id="IPR048300">
    <property type="entry name" value="TACO1_YebC-like_2nd/3rd_dom"/>
</dbReference>
<evidence type="ECO:0000256" key="1">
    <source>
        <dbReference type="ARBA" id="ARBA00008724"/>
    </source>
</evidence>
<dbReference type="Pfam" id="PF01709">
    <property type="entry name" value="Transcrip_reg"/>
    <property type="match status" value="1"/>
</dbReference>
<dbReference type="Gene3D" id="1.10.10.200">
    <property type="match status" value="1"/>
</dbReference>
<dbReference type="InterPro" id="IPR002876">
    <property type="entry name" value="Transcrip_reg_TACO1-like"/>
</dbReference>
<evidence type="ECO:0000313" key="10">
    <source>
        <dbReference type="Proteomes" id="UP000052257"/>
    </source>
</evidence>
<gene>
    <name evidence="9" type="ORF">ERS739220_01340</name>
</gene>
<evidence type="ECO:0000256" key="5">
    <source>
        <dbReference type="ARBA" id="ARBA00023163"/>
    </source>
</evidence>
<feature type="domain" description="TACO1/YebC-like second and third" evidence="7">
    <location>
        <begin position="80"/>
        <end position="234"/>
    </location>
</feature>
<evidence type="ECO:0000313" key="9">
    <source>
        <dbReference type="EMBL" id="CUU82590.1"/>
    </source>
</evidence>
<evidence type="ECO:0000256" key="3">
    <source>
        <dbReference type="ARBA" id="ARBA00023015"/>
    </source>
</evidence>
<feature type="domain" description="TACO1/YebC-like N-terminal" evidence="8">
    <location>
        <begin position="4"/>
        <end position="74"/>
    </location>
</feature>
<comment type="similarity">
    <text evidence="1 6">Belongs to the TACO1 family.</text>
</comment>
<keyword evidence="4 6" id="KW-0238">DNA-binding</keyword>
<dbReference type="PANTHER" id="PTHR12532:SF6">
    <property type="entry name" value="TRANSCRIPTIONAL REGULATORY PROTEIN YEBC-RELATED"/>
    <property type="match status" value="1"/>
</dbReference>
<dbReference type="EMBL" id="FAUW01000003">
    <property type="protein sequence ID" value="CUU82590.1"/>
    <property type="molecule type" value="Genomic_DNA"/>
</dbReference>
<dbReference type="GO" id="GO:0005829">
    <property type="term" value="C:cytosol"/>
    <property type="evidence" value="ECO:0007669"/>
    <property type="project" value="TreeGrafter"/>
</dbReference>
<evidence type="ECO:0000259" key="8">
    <source>
        <dbReference type="Pfam" id="PF20772"/>
    </source>
</evidence>
<name>A0A9W5ARK4_CAMHY</name>
<dbReference type="HAMAP" id="MF_00693">
    <property type="entry name" value="Transcrip_reg_TACO1"/>
    <property type="match status" value="1"/>
</dbReference>
<protein>
    <recommendedName>
        <fullName evidence="6">Probable transcriptional regulatory protein ERS739220_01340</fullName>
    </recommendedName>
</protein>
<evidence type="ECO:0000256" key="6">
    <source>
        <dbReference type="HAMAP-Rule" id="MF_00693"/>
    </source>
</evidence>
<dbReference type="AlphaFoldDB" id="A0A9W5ARK4"/>
<keyword evidence="3 6" id="KW-0805">Transcription regulation</keyword>
<dbReference type="InterPro" id="IPR029072">
    <property type="entry name" value="YebC-like"/>
</dbReference>
<comment type="subcellular location">
    <subcellularLocation>
        <location evidence="6">Cytoplasm</location>
    </subcellularLocation>
</comment>
<evidence type="ECO:0000256" key="2">
    <source>
        <dbReference type="ARBA" id="ARBA00022490"/>
    </source>
</evidence>
<dbReference type="InterPro" id="IPR026564">
    <property type="entry name" value="Transcrip_reg_TACO1-like_dom3"/>
</dbReference>
<dbReference type="RefSeq" id="WP_059427557.1">
    <property type="nucleotide sequence ID" value="NZ_FAUV01000003.1"/>
</dbReference>
<dbReference type="InterPro" id="IPR049083">
    <property type="entry name" value="TACO1_YebC_N"/>
</dbReference>
<evidence type="ECO:0000256" key="4">
    <source>
        <dbReference type="ARBA" id="ARBA00023125"/>
    </source>
</evidence>
<dbReference type="NCBIfam" id="TIGR01033">
    <property type="entry name" value="YebC/PmpR family DNA-binding transcriptional regulator"/>
    <property type="match status" value="1"/>
</dbReference>
<dbReference type="FunFam" id="1.10.10.200:FF:000004">
    <property type="entry name" value="Probable transcriptional regulatory protein BSBG_02618"/>
    <property type="match status" value="1"/>
</dbReference>
<dbReference type="SUPFAM" id="SSF75625">
    <property type="entry name" value="YebC-like"/>
    <property type="match status" value="1"/>
</dbReference>
<keyword evidence="5 6" id="KW-0804">Transcription</keyword>
<dbReference type="Gene3D" id="3.30.70.980">
    <property type="match status" value="2"/>
</dbReference>
<evidence type="ECO:0000259" key="7">
    <source>
        <dbReference type="Pfam" id="PF01709"/>
    </source>
</evidence>
<dbReference type="Pfam" id="PF20772">
    <property type="entry name" value="TACO1_YebC_N"/>
    <property type="match status" value="1"/>
</dbReference>
<proteinExistence type="inferred from homology"/>
<dbReference type="Proteomes" id="UP000052257">
    <property type="component" value="Unassembled WGS sequence"/>
</dbReference>
<comment type="caution">
    <text evidence="9">The sequence shown here is derived from an EMBL/GenBank/DDBJ whole genome shotgun (WGS) entry which is preliminary data.</text>
</comment>
<dbReference type="PANTHER" id="PTHR12532">
    <property type="entry name" value="TRANSLATIONAL ACTIVATOR OF CYTOCHROME C OXIDASE 1"/>
    <property type="match status" value="1"/>
</dbReference>
<reference evidence="9 10" key="1">
    <citation type="submission" date="2015-11" db="EMBL/GenBank/DDBJ databases">
        <authorList>
            <consortium name="Pathogen Informatics"/>
        </authorList>
    </citation>
    <scope>NUCLEOTIDE SEQUENCE [LARGE SCALE GENOMIC DNA]</scope>
    <source>
        <strain evidence="9 10">006A-0191</strain>
    </source>
</reference>
<dbReference type="NCBIfam" id="NF009044">
    <property type="entry name" value="PRK12378.1"/>
    <property type="match status" value="1"/>
</dbReference>
<dbReference type="InterPro" id="IPR017856">
    <property type="entry name" value="Integrase-like_N"/>
</dbReference>
<accession>A0A9W5ARK4</accession>
<sequence>MGRAFEYRRASKEARWDKMSKLFPKLGKAITVAAKEGGINPEMNPKLRTAIATAKAQNMPKDNIDAAIKRANGKDSSDIKTIFYDGKAAHGVQIVVEAATDNPTRTVANVKAIFSKNGGEMLPSGSLNFMFSRKAVFEVVKPSGDIEELELELIDAGLTDIEEDGETITIYGDYTSFGTLSEGIDKMGLEVKKGSLQFIPNSTVNLDESALGELERLLDKLEDDDDVQAVYTNIE</sequence>
<dbReference type="GO" id="GO:0006355">
    <property type="term" value="P:regulation of DNA-templated transcription"/>
    <property type="evidence" value="ECO:0007669"/>
    <property type="project" value="UniProtKB-UniRule"/>
</dbReference>
<keyword evidence="2 6" id="KW-0963">Cytoplasm</keyword>